<dbReference type="PROSITE" id="PS51186">
    <property type="entry name" value="GNAT"/>
    <property type="match status" value="1"/>
</dbReference>
<feature type="domain" description="N-acetyltransferase" evidence="1">
    <location>
        <begin position="24"/>
        <end position="191"/>
    </location>
</feature>
<evidence type="ECO:0000313" key="2">
    <source>
        <dbReference type="EMBL" id="GGR44420.1"/>
    </source>
</evidence>
<sequence>MTDLPAGLSPTRVSGAPGLDLSTLSIRGRRPRDLPALRRWFTDPHAQWRDWDAPYLHAVQTTGSLAAYVEQLERTPPNPNERVVSLDGQCIGMVNRSETPPEDGGWWDLGIIIHDPQFWGRGVGSRALALWVDATLNETDAHVLTFSTWGGNERMIRAAHRLGFREAGRVREARLVRGVRHDSVQLDLLRREWTPLP</sequence>
<accession>A0ABQ2RKI8</accession>
<comment type="caution">
    <text evidence="2">The sequence shown here is derived from an EMBL/GenBank/DDBJ whole genome shotgun (WGS) entry which is preliminary data.</text>
</comment>
<dbReference type="InterPro" id="IPR000182">
    <property type="entry name" value="GNAT_dom"/>
</dbReference>
<dbReference type="InterPro" id="IPR016181">
    <property type="entry name" value="Acyl_CoA_acyltransferase"/>
</dbReference>
<dbReference type="Pfam" id="PF13302">
    <property type="entry name" value="Acetyltransf_3"/>
    <property type="match status" value="1"/>
</dbReference>
<name>A0ABQ2RKI8_9DEIO</name>
<reference evidence="3" key="1">
    <citation type="journal article" date="2019" name="Int. J. Syst. Evol. Microbiol.">
        <title>The Global Catalogue of Microorganisms (GCM) 10K type strain sequencing project: providing services to taxonomists for standard genome sequencing and annotation.</title>
        <authorList>
            <consortium name="The Broad Institute Genomics Platform"/>
            <consortium name="The Broad Institute Genome Sequencing Center for Infectious Disease"/>
            <person name="Wu L."/>
            <person name="Ma J."/>
        </authorList>
    </citation>
    <scope>NUCLEOTIDE SEQUENCE [LARGE SCALE GENOMIC DNA]</scope>
    <source>
        <strain evidence="3">JCM 31404</strain>
    </source>
</reference>
<protein>
    <submittedName>
        <fullName evidence="2">N-acetyltransferase</fullName>
    </submittedName>
</protein>
<keyword evidence="3" id="KW-1185">Reference proteome</keyword>
<gene>
    <name evidence="2" type="ORF">GCM10008959_01740</name>
</gene>
<dbReference type="SUPFAM" id="SSF55729">
    <property type="entry name" value="Acyl-CoA N-acyltransferases (Nat)"/>
    <property type="match status" value="1"/>
</dbReference>
<proteinExistence type="predicted"/>
<dbReference type="CDD" id="cd04301">
    <property type="entry name" value="NAT_SF"/>
    <property type="match status" value="1"/>
</dbReference>
<dbReference type="PANTHER" id="PTHR43415">
    <property type="entry name" value="SPERMIDINE N(1)-ACETYLTRANSFERASE"/>
    <property type="match status" value="1"/>
</dbReference>
<dbReference type="Gene3D" id="3.40.630.30">
    <property type="match status" value="1"/>
</dbReference>
<dbReference type="PANTHER" id="PTHR43415:SF4">
    <property type="entry name" value="N-ACETYLTRANSFERASE DOMAIN-CONTAINING PROTEIN"/>
    <property type="match status" value="1"/>
</dbReference>
<evidence type="ECO:0000313" key="3">
    <source>
        <dbReference type="Proteomes" id="UP000634308"/>
    </source>
</evidence>
<organism evidence="2 3">
    <name type="scientific">Deinococcus seoulensis</name>
    <dbReference type="NCBI Taxonomy" id="1837379"/>
    <lineage>
        <taxon>Bacteria</taxon>
        <taxon>Thermotogati</taxon>
        <taxon>Deinococcota</taxon>
        <taxon>Deinococci</taxon>
        <taxon>Deinococcales</taxon>
        <taxon>Deinococcaceae</taxon>
        <taxon>Deinococcus</taxon>
    </lineage>
</organism>
<dbReference type="Proteomes" id="UP000634308">
    <property type="component" value="Unassembled WGS sequence"/>
</dbReference>
<dbReference type="EMBL" id="BMQM01000001">
    <property type="protein sequence ID" value="GGR44420.1"/>
    <property type="molecule type" value="Genomic_DNA"/>
</dbReference>
<evidence type="ECO:0000259" key="1">
    <source>
        <dbReference type="PROSITE" id="PS51186"/>
    </source>
</evidence>